<keyword evidence="3" id="KW-0646">Protease inhibitor</keyword>
<accession>A0AAW1J168</accession>
<gene>
    <name evidence="3" type="ORF">QE152_g31969</name>
</gene>
<dbReference type="AlphaFoldDB" id="A0AAW1J168"/>
<evidence type="ECO:0000313" key="3">
    <source>
        <dbReference type="EMBL" id="KAK9696337.1"/>
    </source>
</evidence>
<dbReference type="SUPFAM" id="SSF100895">
    <property type="entry name" value="Kazal-type serine protease inhibitors"/>
    <property type="match status" value="1"/>
</dbReference>
<dbReference type="SMART" id="SM00280">
    <property type="entry name" value="KAZAL"/>
    <property type="match status" value="1"/>
</dbReference>
<name>A0AAW1J168_POPJA</name>
<reference evidence="3 4" key="1">
    <citation type="journal article" date="2024" name="BMC Genomics">
        <title>De novo assembly and annotation of Popillia japonica's genome with initial clues to its potential as an invasive pest.</title>
        <authorList>
            <person name="Cucini C."/>
            <person name="Boschi S."/>
            <person name="Funari R."/>
            <person name="Cardaioli E."/>
            <person name="Iannotti N."/>
            <person name="Marturano G."/>
            <person name="Paoli F."/>
            <person name="Bruttini M."/>
            <person name="Carapelli A."/>
            <person name="Frati F."/>
            <person name="Nardi F."/>
        </authorList>
    </citation>
    <scope>NUCLEOTIDE SEQUENCE [LARGE SCALE GENOMIC DNA]</scope>
    <source>
        <strain evidence="3">DMR45628</strain>
    </source>
</reference>
<evidence type="ECO:0000259" key="2">
    <source>
        <dbReference type="PROSITE" id="PS51465"/>
    </source>
</evidence>
<dbReference type="CDD" id="cd00104">
    <property type="entry name" value="KAZAL_FS"/>
    <property type="match status" value="1"/>
</dbReference>
<sequence length="143" mass="16306">MMKGVIVVTVLAIVLCTNIVLANENDCSWIFCTEEYDPVCGEDSDGNRKTYGNRCEIALDQCLHPEKGIKQIYRRSCEFIIGKRPLSEEKLVKLAENSDIEGDLEEDIDELHESSQIDYELSEEEEVLDEAEDDMLHTVDFGR</sequence>
<proteinExistence type="predicted"/>
<feature type="domain" description="Kazal-like" evidence="2">
    <location>
        <begin position="21"/>
        <end position="79"/>
    </location>
</feature>
<dbReference type="PROSITE" id="PS51465">
    <property type="entry name" value="KAZAL_2"/>
    <property type="match status" value="1"/>
</dbReference>
<keyword evidence="1" id="KW-0732">Signal</keyword>
<dbReference type="GO" id="GO:0004867">
    <property type="term" value="F:serine-type endopeptidase inhibitor activity"/>
    <property type="evidence" value="ECO:0007669"/>
    <property type="project" value="UniProtKB-KW"/>
</dbReference>
<feature type="chain" id="PRO_5044024870" evidence="1">
    <location>
        <begin position="23"/>
        <end position="143"/>
    </location>
</feature>
<keyword evidence="3" id="KW-0722">Serine protease inhibitor</keyword>
<keyword evidence="4" id="KW-1185">Reference proteome</keyword>
<organism evidence="3 4">
    <name type="scientific">Popillia japonica</name>
    <name type="common">Japanese beetle</name>
    <dbReference type="NCBI Taxonomy" id="7064"/>
    <lineage>
        <taxon>Eukaryota</taxon>
        <taxon>Metazoa</taxon>
        <taxon>Ecdysozoa</taxon>
        <taxon>Arthropoda</taxon>
        <taxon>Hexapoda</taxon>
        <taxon>Insecta</taxon>
        <taxon>Pterygota</taxon>
        <taxon>Neoptera</taxon>
        <taxon>Endopterygota</taxon>
        <taxon>Coleoptera</taxon>
        <taxon>Polyphaga</taxon>
        <taxon>Scarabaeiformia</taxon>
        <taxon>Scarabaeidae</taxon>
        <taxon>Rutelinae</taxon>
        <taxon>Popillia</taxon>
    </lineage>
</organism>
<feature type="signal peptide" evidence="1">
    <location>
        <begin position="1"/>
        <end position="22"/>
    </location>
</feature>
<dbReference type="EMBL" id="JASPKY010000454">
    <property type="protein sequence ID" value="KAK9696337.1"/>
    <property type="molecule type" value="Genomic_DNA"/>
</dbReference>
<comment type="caution">
    <text evidence="3">The sequence shown here is derived from an EMBL/GenBank/DDBJ whole genome shotgun (WGS) entry which is preliminary data.</text>
</comment>
<dbReference type="InterPro" id="IPR036058">
    <property type="entry name" value="Kazal_dom_sf"/>
</dbReference>
<dbReference type="Proteomes" id="UP001458880">
    <property type="component" value="Unassembled WGS sequence"/>
</dbReference>
<dbReference type="Pfam" id="PF00050">
    <property type="entry name" value="Kazal_1"/>
    <property type="match status" value="1"/>
</dbReference>
<evidence type="ECO:0000256" key="1">
    <source>
        <dbReference type="SAM" id="SignalP"/>
    </source>
</evidence>
<dbReference type="Gene3D" id="3.30.60.30">
    <property type="match status" value="1"/>
</dbReference>
<evidence type="ECO:0000313" key="4">
    <source>
        <dbReference type="Proteomes" id="UP001458880"/>
    </source>
</evidence>
<dbReference type="InterPro" id="IPR002350">
    <property type="entry name" value="Kazal_dom"/>
</dbReference>
<protein>
    <submittedName>
        <fullName evidence="3">Kazal-type serine protease inhibitor domain</fullName>
    </submittedName>
</protein>